<sequence length="316" mass="35129">MKILITGSGGFVGEYLIQELLMRNHEVYGTVKSSVPKPLFPVYDLNILDDFAVESVIKTTRPDVLIHLAAQSMVLKSWENPKDTLLVNTIGTSNLLSAIIKYSPGTKIISIGSSEEYGITAKNGIELNEEMPCVPQNPYALSKYSAGLLTLQLAKKNHLKAIHVRAFNHFGPGQREGFVVSDFASQIAKIEKNNFRPYLSVGDLSAVRDFTDVRDVAKAYVLLVEKDVENGIYNVCSNKPVAVQEILNELIHLSNVTIDVNVDEAKFRPAEVPFFVGNNTKLMVSTGWKPERSLKESLKETLESWRQRVIGGEYEA</sequence>
<comment type="caution">
    <text evidence="2">The sequence shown here is derived from an EMBL/GenBank/DDBJ whole genome shotgun (WGS) entry which is preliminary data.</text>
</comment>
<dbReference type="RefSeq" id="WP_341418216.1">
    <property type="nucleotide sequence ID" value="NZ_JBBPCC010000018.1"/>
</dbReference>
<dbReference type="InterPro" id="IPR036291">
    <property type="entry name" value="NAD(P)-bd_dom_sf"/>
</dbReference>
<dbReference type="Pfam" id="PF16363">
    <property type="entry name" value="GDP_Man_Dehyd"/>
    <property type="match status" value="1"/>
</dbReference>
<proteinExistence type="predicted"/>
<dbReference type="Gene3D" id="3.40.50.720">
    <property type="entry name" value="NAD(P)-binding Rossmann-like Domain"/>
    <property type="match status" value="1"/>
</dbReference>
<evidence type="ECO:0000259" key="1">
    <source>
        <dbReference type="Pfam" id="PF16363"/>
    </source>
</evidence>
<organism evidence="2 3">
    <name type="scientific">Paenibacillus filicis</name>
    <dbReference type="NCBI Taxonomy" id="669464"/>
    <lineage>
        <taxon>Bacteria</taxon>
        <taxon>Bacillati</taxon>
        <taxon>Bacillota</taxon>
        <taxon>Bacilli</taxon>
        <taxon>Bacillales</taxon>
        <taxon>Paenibacillaceae</taxon>
        <taxon>Paenibacillus</taxon>
    </lineage>
</organism>
<dbReference type="Gene3D" id="3.90.25.10">
    <property type="entry name" value="UDP-galactose 4-epimerase, domain 1"/>
    <property type="match status" value="1"/>
</dbReference>
<dbReference type="EC" id="4.2.1.47" evidence="2"/>
<gene>
    <name evidence="2" type="ORF">WMW72_24555</name>
</gene>
<protein>
    <submittedName>
        <fullName evidence="2">GDP-mannose 4,6-dehydratase</fullName>
        <ecNumber evidence="2">4.2.1.47</ecNumber>
    </submittedName>
</protein>
<evidence type="ECO:0000313" key="2">
    <source>
        <dbReference type="EMBL" id="MEK8131079.1"/>
    </source>
</evidence>
<dbReference type="Proteomes" id="UP001469365">
    <property type="component" value="Unassembled WGS sequence"/>
</dbReference>
<evidence type="ECO:0000313" key="3">
    <source>
        <dbReference type="Proteomes" id="UP001469365"/>
    </source>
</evidence>
<dbReference type="EMBL" id="JBBPCC010000018">
    <property type="protein sequence ID" value="MEK8131079.1"/>
    <property type="molecule type" value="Genomic_DNA"/>
</dbReference>
<accession>A0ABU9DQE3</accession>
<name>A0ABU9DQE3_9BACL</name>
<dbReference type="InterPro" id="IPR016040">
    <property type="entry name" value="NAD(P)-bd_dom"/>
</dbReference>
<dbReference type="SUPFAM" id="SSF51735">
    <property type="entry name" value="NAD(P)-binding Rossmann-fold domains"/>
    <property type="match status" value="1"/>
</dbReference>
<dbReference type="GO" id="GO:0008446">
    <property type="term" value="F:GDP-mannose 4,6-dehydratase activity"/>
    <property type="evidence" value="ECO:0007669"/>
    <property type="project" value="UniProtKB-EC"/>
</dbReference>
<keyword evidence="3" id="KW-1185">Reference proteome</keyword>
<feature type="domain" description="NAD(P)-binding" evidence="1">
    <location>
        <begin position="4"/>
        <end position="301"/>
    </location>
</feature>
<reference evidence="2 3" key="1">
    <citation type="submission" date="2024-04" db="EMBL/GenBank/DDBJ databases">
        <title>draft genome sequnece of Paenibacillus filicis.</title>
        <authorList>
            <person name="Kim D.-U."/>
        </authorList>
    </citation>
    <scope>NUCLEOTIDE SEQUENCE [LARGE SCALE GENOMIC DNA]</scope>
    <source>
        <strain evidence="2 3">KACC14197</strain>
    </source>
</reference>
<dbReference type="PANTHER" id="PTHR43000">
    <property type="entry name" value="DTDP-D-GLUCOSE 4,6-DEHYDRATASE-RELATED"/>
    <property type="match status" value="1"/>
</dbReference>
<keyword evidence="2" id="KW-0456">Lyase</keyword>